<dbReference type="PROSITE" id="PS51419">
    <property type="entry name" value="RAB"/>
    <property type="match status" value="1"/>
</dbReference>
<feature type="transmembrane region" description="Helical" evidence="7">
    <location>
        <begin position="406"/>
        <end position="427"/>
    </location>
</feature>
<evidence type="ECO:0000256" key="4">
    <source>
        <dbReference type="ARBA" id="ARBA00023140"/>
    </source>
</evidence>
<keyword evidence="3 7" id="KW-0472">Membrane</keyword>
<protein>
    <recommendedName>
        <fullName evidence="10">Small monomeric GTPase</fullName>
    </recommendedName>
</protein>
<dbReference type="GO" id="GO:0003924">
    <property type="term" value="F:GTPase activity"/>
    <property type="evidence" value="ECO:0007669"/>
    <property type="project" value="InterPro"/>
</dbReference>
<dbReference type="Pfam" id="PF00071">
    <property type="entry name" value="Ras"/>
    <property type="match status" value="1"/>
</dbReference>
<reference evidence="8" key="1">
    <citation type="submission" date="2023-03" db="EMBL/GenBank/DDBJ databases">
        <title>Electrophorus voltai genome.</title>
        <authorList>
            <person name="Bian C."/>
        </authorList>
    </citation>
    <scope>NUCLEOTIDE SEQUENCE</scope>
    <source>
        <strain evidence="8">CB-2022</strain>
        <tissue evidence="8">Muscle</tissue>
    </source>
</reference>
<feature type="compositionally biased region" description="Low complexity" evidence="6">
    <location>
        <begin position="319"/>
        <end position="343"/>
    </location>
</feature>
<evidence type="ECO:0000256" key="1">
    <source>
        <dbReference type="ARBA" id="ARBA00022593"/>
    </source>
</evidence>
<dbReference type="InterPro" id="IPR008733">
    <property type="entry name" value="PEX11"/>
</dbReference>
<accession>A0AAD9E809</accession>
<sequence>MESSRVTGGLSREYKLVMLGEGGVGKSEDAYKTQIRIDDKPANLDILDTAGQAEFTAMRDQYMRAGEGFIISYSITDRRSFQEARHFKQLIQRVRRTADTPVVLVGNKSDLVHLRQVSVEEGKELAREFQCPFFETSAALRYYIDEVFAALVRQIRQREAELGQGTERKSRHGHSLWRRLTALAAQYACVLLGHALRKGGARAELLTTVQQLEAHVSLARKLMRLGNSAESLEAAKRAVHLSDCVLRLCITVAHLNRALYFACDNVLWVGKTGLLPHIDQNKWSQRSFRYYLFALILNLTRDAYEIRLLMERESRNSLAKGSLSSPSALSPGLDNSYSSSDSPSSPPDLVPFPALPLRMVRLRRQLHLLVTVLRSNPPLLLDLLKNLCDVFIPLDRLGLCSTGPGFVGACGLSSSILSILTILYPWLKLKP</sequence>
<dbReference type="SMART" id="SM00173">
    <property type="entry name" value="RAS"/>
    <property type="match status" value="1"/>
</dbReference>
<evidence type="ECO:0000256" key="7">
    <source>
        <dbReference type="SAM" id="Phobius"/>
    </source>
</evidence>
<dbReference type="AlphaFoldDB" id="A0AAD9E809"/>
<dbReference type="Pfam" id="PF05648">
    <property type="entry name" value="PEX11"/>
    <property type="match status" value="1"/>
</dbReference>
<dbReference type="FunFam" id="3.40.50.300:FF:003556">
    <property type="entry name" value="NRAS proto-oncogene, GTPase"/>
    <property type="match status" value="1"/>
</dbReference>
<keyword evidence="9" id="KW-1185">Reference proteome</keyword>
<comment type="subcellular location">
    <subcellularLocation>
        <location evidence="5">Peroxisome membrane</location>
    </subcellularLocation>
</comment>
<dbReference type="SUPFAM" id="SSF52540">
    <property type="entry name" value="P-loop containing nucleoside triphosphate hydrolases"/>
    <property type="match status" value="1"/>
</dbReference>
<dbReference type="EMBL" id="JAROKS010000003">
    <property type="protein sequence ID" value="KAK1805352.1"/>
    <property type="molecule type" value="Genomic_DNA"/>
</dbReference>
<proteinExistence type="predicted"/>
<dbReference type="PRINTS" id="PR00449">
    <property type="entry name" value="RASTRNSFRMNG"/>
</dbReference>
<evidence type="ECO:0000313" key="9">
    <source>
        <dbReference type="Proteomes" id="UP001239994"/>
    </source>
</evidence>
<keyword evidence="7" id="KW-1133">Transmembrane helix</keyword>
<dbReference type="GO" id="GO:0005778">
    <property type="term" value="C:peroxisomal membrane"/>
    <property type="evidence" value="ECO:0007669"/>
    <property type="project" value="UniProtKB-SubCell"/>
</dbReference>
<keyword evidence="2" id="KW-0547">Nucleotide-binding</keyword>
<dbReference type="InterPro" id="IPR001806">
    <property type="entry name" value="Small_GTPase"/>
</dbReference>
<organism evidence="8 9">
    <name type="scientific">Electrophorus voltai</name>
    <dbReference type="NCBI Taxonomy" id="2609070"/>
    <lineage>
        <taxon>Eukaryota</taxon>
        <taxon>Metazoa</taxon>
        <taxon>Chordata</taxon>
        <taxon>Craniata</taxon>
        <taxon>Vertebrata</taxon>
        <taxon>Euteleostomi</taxon>
        <taxon>Actinopterygii</taxon>
        <taxon>Neopterygii</taxon>
        <taxon>Teleostei</taxon>
        <taxon>Ostariophysi</taxon>
        <taxon>Gymnotiformes</taxon>
        <taxon>Gymnotoidei</taxon>
        <taxon>Gymnotidae</taxon>
        <taxon>Electrophorus</taxon>
    </lineage>
</organism>
<dbReference type="PANTHER" id="PTHR12652:SF7">
    <property type="entry name" value="PEROXISOMAL MEMBRANE PROTEIN 11B"/>
    <property type="match status" value="1"/>
</dbReference>
<gene>
    <name evidence="8" type="ORF">P4O66_019183</name>
</gene>
<dbReference type="NCBIfam" id="TIGR00231">
    <property type="entry name" value="small_GTP"/>
    <property type="match status" value="1"/>
</dbReference>
<evidence type="ECO:0000256" key="2">
    <source>
        <dbReference type="ARBA" id="ARBA00022741"/>
    </source>
</evidence>
<keyword evidence="4" id="KW-0576">Peroxisome</keyword>
<evidence type="ECO:0008006" key="10">
    <source>
        <dbReference type="Google" id="ProtNLM"/>
    </source>
</evidence>
<dbReference type="SMART" id="SM00175">
    <property type="entry name" value="RAB"/>
    <property type="match status" value="1"/>
</dbReference>
<name>A0AAD9E809_9TELE</name>
<dbReference type="Gene3D" id="3.40.50.300">
    <property type="entry name" value="P-loop containing nucleotide triphosphate hydrolases"/>
    <property type="match status" value="1"/>
</dbReference>
<comment type="caution">
    <text evidence="8">The sequence shown here is derived from an EMBL/GenBank/DDBJ whole genome shotgun (WGS) entry which is preliminary data.</text>
</comment>
<evidence type="ECO:0000256" key="3">
    <source>
        <dbReference type="ARBA" id="ARBA00023136"/>
    </source>
</evidence>
<keyword evidence="1" id="KW-0962">Peroxisome biogenesis</keyword>
<evidence type="ECO:0000256" key="6">
    <source>
        <dbReference type="SAM" id="MobiDB-lite"/>
    </source>
</evidence>
<dbReference type="SMART" id="SM00174">
    <property type="entry name" value="RHO"/>
    <property type="match status" value="1"/>
</dbReference>
<evidence type="ECO:0000256" key="5">
    <source>
        <dbReference type="ARBA" id="ARBA00046271"/>
    </source>
</evidence>
<evidence type="ECO:0000313" key="8">
    <source>
        <dbReference type="EMBL" id="KAK1805352.1"/>
    </source>
</evidence>
<dbReference type="GO" id="GO:0016559">
    <property type="term" value="P:peroxisome fission"/>
    <property type="evidence" value="ECO:0007669"/>
    <property type="project" value="InterPro"/>
</dbReference>
<feature type="region of interest" description="Disordered" evidence="6">
    <location>
        <begin position="319"/>
        <end position="347"/>
    </location>
</feature>
<dbReference type="PROSITE" id="PS51421">
    <property type="entry name" value="RAS"/>
    <property type="match status" value="1"/>
</dbReference>
<dbReference type="Proteomes" id="UP001239994">
    <property type="component" value="Unassembled WGS sequence"/>
</dbReference>
<dbReference type="PANTHER" id="PTHR12652">
    <property type="entry name" value="PEROXISOMAL BIOGENESIS FACTOR 11"/>
    <property type="match status" value="1"/>
</dbReference>
<keyword evidence="7" id="KW-0812">Transmembrane</keyword>
<dbReference type="GO" id="GO:0005525">
    <property type="term" value="F:GTP binding"/>
    <property type="evidence" value="ECO:0007669"/>
    <property type="project" value="InterPro"/>
</dbReference>
<dbReference type="InterPro" id="IPR027417">
    <property type="entry name" value="P-loop_NTPase"/>
</dbReference>
<dbReference type="InterPro" id="IPR005225">
    <property type="entry name" value="Small_GTP-bd"/>
</dbReference>